<sequence length="110" mass="12417">MLRDLDGAVVGHLAAIVEHFWSPFSPLTWQECVWLLVTWTDGEGEPIIEDYPPWTAVDEVRMGQIEVERMSTGISGTFSVEWLEGSERDAAWTRCGIKEPAGYYLGGYHL</sequence>
<dbReference type="EMBL" id="LT629688">
    <property type="protein sequence ID" value="SDD65254.1"/>
    <property type="molecule type" value="Genomic_DNA"/>
</dbReference>
<evidence type="ECO:0000313" key="1">
    <source>
        <dbReference type="EMBL" id="SDD65254.1"/>
    </source>
</evidence>
<reference evidence="1 2" key="1">
    <citation type="submission" date="2016-10" db="EMBL/GenBank/DDBJ databases">
        <authorList>
            <person name="de Groot N.N."/>
        </authorList>
    </citation>
    <scope>NUCLEOTIDE SEQUENCE [LARGE SCALE GENOMIC DNA]</scope>
    <source>
        <strain evidence="1 2">MON 2.2</strain>
    </source>
</reference>
<dbReference type="AlphaFoldDB" id="A0A1G6WHI5"/>
<protein>
    <submittedName>
        <fullName evidence="1">Uncharacterized protein</fullName>
    </submittedName>
</protein>
<name>A0A1G6WHI5_9ACTN</name>
<proteinExistence type="predicted"/>
<accession>A0A1G6WHI5</accession>
<gene>
    <name evidence="1" type="ORF">SAMN04489747_1444</name>
</gene>
<organism evidence="1 2">
    <name type="scientific">Auraticoccus monumenti</name>
    <dbReference type="NCBI Taxonomy" id="675864"/>
    <lineage>
        <taxon>Bacteria</taxon>
        <taxon>Bacillati</taxon>
        <taxon>Actinomycetota</taxon>
        <taxon>Actinomycetes</taxon>
        <taxon>Propionibacteriales</taxon>
        <taxon>Propionibacteriaceae</taxon>
        <taxon>Auraticoccus</taxon>
    </lineage>
</organism>
<dbReference type="Proteomes" id="UP000198546">
    <property type="component" value="Chromosome i"/>
</dbReference>
<keyword evidence="2" id="KW-1185">Reference proteome</keyword>
<evidence type="ECO:0000313" key="2">
    <source>
        <dbReference type="Proteomes" id="UP000198546"/>
    </source>
</evidence>